<dbReference type="SUPFAM" id="SSF52172">
    <property type="entry name" value="CheY-like"/>
    <property type="match status" value="1"/>
</dbReference>
<keyword evidence="10" id="KW-0067">ATP-binding</keyword>
<feature type="domain" description="HPt" evidence="21">
    <location>
        <begin position="1335"/>
        <end position="1430"/>
    </location>
</feature>
<dbReference type="EMBL" id="SMAO01000004">
    <property type="protein sequence ID" value="TCT21566.1"/>
    <property type="molecule type" value="Genomic_DNA"/>
</dbReference>
<dbReference type="Pfam" id="PF00072">
    <property type="entry name" value="Response_reg"/>
    <property type="match status" value="1"/>
</dbReference>
<dbReference type="SMART" id="SM00091">
    <property type="entry name" value="PAS"/>
    <property type="match status" value="4"/>
</dbReference>
<evidence type="ECO:0000259" key="21">
    <source>
        <dbReference type="PROSITE" id="PS50894"/>
    </source>
</evidence>
<feature type="modified residue" description="4-aspartylphosphate" evidence="15">
    <location>
        <position position="1240"/>
    </location>
</feature>
<accession>A0A4R3N0X2</accession>
<evidence type="ECO:0000256" key="16">
    <source>
        <dbReference type="SAM" id="Coils"/>
    </source>
</evidence>
<dbReference type="Pfam" id="PF02518">
    <property type="entry name" value="HATPase_c"/>
    <property type="match status" value="1"/>
</dbReference>
<dbReference type="PRINTS" id="PR00344">
    <property type="entry name" value="BCTRLSENSOR"/>
</dbReference>
<proteinExistence type="predicted"/>
<organism evidence="22 23">
    <name type="scientific">Thiobaca trueperi</name>
    <dbReference type="NCBI Taxonomy" id="127458"/>
    <lineage>
        <taxon>Bacteria</taxon>
        <taxon>Pseudomonadati</taxon>
        <taxon>Pseudomonadota</taxon>
        <taxon>Gammaproteobacteria</taxon>
        <taxon>Chromatiales</taxon>
        <taxon>Chromatiaceae</taxon>
        <taxon>Thiobaca</taxon>
    </lineage>
</organism>
<keyword evidence="7" id="KW-0812">Transmembrane</keyword>
<dbReference type="InterPro" id="IPR004358">
    <property type="entry name" value="Sig_transdc_His_kin-like_C"/>
</dbReference>
<dbReference type="PROSITE" id="PS50113">
    <property type="entry name" value="PAC"/>
    <property type="match status" value="3"/>
</dbReference>
<dbReference type="Gene3D" id="1.20.120.160">
    <property type="entry name" value="HPT domain"/>
    <property type="match status" value="1"/>
</dbReference>
<keyword evidence="6" id="KW-0808">Transferase</keyword>
<keyword evidence="5 15" id="KW-0597">Phosphoprotein</keyword>
<dbReference type="SMART" id="SM00448">
    <property type="entry name" value="REC"/>
    <property type="match status" value="1"/>
</dbReference>
<keyword evidence="23" id="KW-1185">Reference proteome</keyword>
<feature type="domain" description="PAC" evidence="20">
    <location>
        <begin position="665"/>
        <end position="719"/>
    </location>
</feature>
<dbReference type="InterPro" id="IPR003661">
    <property type="entry name" value="HisK_dim/P_dom"/>
</dbReference>
<feature type="domain" description="PAS" evidence="19">
    <location>
        <begin position="77"/>
        <end position="119"/>
    </location>
</feature>
<dbReference type="InterPro" id="IPR003018">
    <property type="entry name" value="GAF"/>
</dbReference>
<dbReference type="NCBIfam" id="TIGR00229">
    <property type="entry name" value="sensory_box"/>
    <property type="match status" value="4"/>
</dbReference>
<gene>
    <name evidence="22" type="ORF">EDC35_104426</name>
</gene>
<comment type="caution">
    <text evidence="22">The sequence shown here is derived from an EMBL/GenBank/DDBJ whole genome shotgun (WGS) entry which is preliminary data.</text>
</comment>
<dbReference type="PANTHER" id="PTHR45339">
    <property type="entry name" value="HYBRID SIGNAL TRANSDUCTION HISTIDINE KINASE J"/>
    <property type="match status" value="1"/>
</dbReference>
<dbReference type="InterPro" id="IPR035965">
    <property type="entry name" value="PAS-like_dom_sf"/>
</dbReference>
<evidence type="ECO:0000259" key="17">
    <source>
        <dbReference type="PROSITE" id="PS50109"/>
    </source>
</evidence>
<dbReference type="PROSITE" id="PS50109">
    <property type="entry name" value="HIS_KIN"/>
    <property type="match status" value="1"/>
</dbReference>
<dbReference type="InterPro" id="IPR000700">
    <property type="entry name" value="PAS-assoc_C"/>
</dbReference>
<dbReference type="Gene3D" id="3.30.565.10">
    <property type="entry name" value="Histidine kinase-like ATPase, C-terminal domain"/>
    <property type="match status" value="1"/>
</dbReference>
<evidence type="ECO:0000256" key="14">
    <source>
        <dbReference type="PROSITE-ProRule" id="PRU00110"/>
    </source>
</evidence>
<comment type="subcellular location">
    <subcellularLocation>
        <location evidence="2">Cell membrane</location>
        <topology evidence="2">Multi-pass membrane protein</topology>
    </subcellularLocation>
</comment>
<dbReference type="InterPro" id="IPR029016">
    <property type="entry name" value="GAF-like_dom_sf"/>
</dbReference>
<dbReference type="CDD" id="cd00130">
    <property type="entry name" value="PAS"/>
    <property type="match status" value="4"/>
</dbReference>
<dbReference type="RefSeq" id="WP_132977141.1">
    <property type="nucleotide sequence ID" value="NZ_SMAO01000004.1"/>
</dbReference>
<evidence type="ECO:0000256" key="12">
    <source>
        <dbReference type="ARBA" id="ARBA00023012"/>
    </source>
</evidence>
<dbReference type="InterPro" id="IPR036097">
    <property type="entry name" value="HisK_dim/P_sf"/>
</dbReference>
<evidence type="ECO:0000256" key="9">
    <source>
        <dbReference type="ARBA" id="ARBA00022777"/>
    </source>
</evidence>
<dbReference type="SMART" id="SM00086">
    <property type="entry name" value="PAC"/>
    <property type="match status" value="5"/>
</dbReference>
<dbReference type="SUPFAM" id="SSF47384">
    <property type="entry name" value="Homodimeric domain of signal transducing histidine kinase"/>
    <property type="match status" value="1"/>
</dbReference>
<dbReference type="PROSITE" id="PS50110">
    <property type="entry name" value="RESPONSE_REGULATORY"/>
    <property type="match status" value="1"/>
</dbReference>
<dbReference type="InterPro" id="IPR005467">
    <property type="entry name" value="His_kinase_dom"/>
</dbReference>
<dbReference type="CDD" id="cd17546">
    <property type="entry name" value="REC_hyHK_CKI1_RcsC-like"/>
    <property type="match status" value="1"/>
</dbReference>
<evidence type="ECO:0000259" key="19">
    <source>
        <dbReference type="PROSITE" id="PS50112"/>
    </source>
</evidence>
<feature type="domain" description="Response regulatory" evidence="18">
    <location>
        <begin position="1191"/>
        <end position="1307"/>
    </location>
</feature>
<dbReference type="SMART" id="SM00387">
    <property type="entry name" value="HATPase_c"/>
    <property type="match status" value="1"/>
</dbReference>
<dbReference type="Proteomes" id="UP000295717">
    <property type="component" value="Unassembled WGS sequence"/>
</dbReference>
<dbReference type="FunFam" id="1.10.287.130:FF:000004">
    <property type="entry name" value="Ethylene receptor 1"/>
    <property type="match status" value="1"/>
</dbReference>
<dbReference type="SUPFAM" id="SSF47226">
    <property type="entry name" value="Histidine-containing phosphotransfer domain, HPT domain"/>
    <property type="match status" value="1"/>
</dbReference>
<feature type="coiled-coil region" evidence="16">
    <location>
        <begin position="707"/>
        <end position="741"/>
    </location>
</feature>
<evidence type="ECO:0000256" key="5">
    <source>
        <dbReference type="ARBA" id="ARBA00022553"/>
    </source>
</evidence>
<dbReference type="SMART" id="SM00388">
    <property type="entry name" value="HisKA"/>
    <property type="match status" value="1"/>
</dbReference>
<evidence type="ECO:0000256" key="8">
    <source>
        <dbReference type="ARBA" id="ARBA00022741"/>
    </source>
</evidence>
<keyword evidence="8" id="KW-0547">Nucleotide-binding</keyword>
<feature type="modified residue" description="Phosphohistidine" evidence="14">
    <location>
        <position position="1374"/>
    </location>
</feature>
<evidence type="ECO:0000313" key="22">
    <source>
        <dbReference type="EMBL" id="TCT21566.1"/>
    </source>
</evidence>
<dbReference type="InterPro" id="IPR013656">
    <property type="entry name" value="PAS_4"/>
</dbReference>
<evidence type="ECO:0000256" key="13">
    <source>
        <dbReference type="ARBA" id="ARBA00023136"/>
    </source>
</evidence>
<dbReference type="InterPro" id="IPR003594">
    <property type="entry name" value="HATPase_dom"/>
</dbReference>
<protein>
    <recommendedName>
        <fullName evidence="3">histidine kinase</fullName>
        <ecNumber evidence="3">2.7.13.3</ecNumber>
    </recommendedName>
</protein>
<dbReference type="Gene3D" id="3.40.50.2300">
    <property type="match status" value="1"/>
</dbReference>
<keyword evidence="13" id="KW-0472">Membrane</keyword>
<dbReference type="CDD" id="cd00082">
    <property type="entry name" value="HisKA"/>
    <property type="match status" value="1"/>
</dbReference>
<dbReference type="Pfam" id="PF08448">
    <property type="entry name" value="PAS_4"/>
    <property type="match status" value="2"/>
</dbReference>
<evidence type="ECO:0000259" key="20">
    <source>
        <dbReference type="PROSITE" id="PS50113"/>
    </source>
</evidence>
<dbReference type="InterPro" id="IPR001789">
    <property type="entry name" value="Sig_transdc_resp-reg_receiver"/>
</dbReference>
<dbReference type="Pfam" id="PF13426">
    <property type="entry name" value="PAS_9"/>
    <property type="match status" value="1"/>
</dbReference>
<feature type="domain" description="PAS" evidence="19">
    <location>
        <begin position="594"/>
        <end position="664"/>
    </location>
</feature>
<dbReference type="Pfam" id="PF08447">
    <property type="entry name" value="PAS_3"/>
    <property type="match status" value="2"/>
</dbReference>
<evidence type="ECO:0000256" key="15">
    <source>
        <dbReference type="PROSITE-ProRule" id="PRU00169"/>
    </source>
</evidence>
<dbReference type="PANTHER" id="PTHR45339:SF1">
    <property type="entry name" value="HYBRID SIGNAL TRANSDUCTION HISTIDINE KINASE J"/>
    <property type="match status" value="1"/>
</dbReference>
<dbReference type="CDD" id="cd16922">
    <property type="entry name" value="HATPase_EvgS-ArcB-TorS-like"/>
    <property type="match status" value="1"/>
</dbReference>
<dbReference type="SUPFAM" id="SSF55874">
    <property type="entry name" value="ATPase domain of HSP90 chaperone/DNA topoisomerase II/histidine kinase"/>
    <property type="match status" value="1"/>
</dbReference>
<feature type="domain" description="PAS" evidence="19">
    <location>
        <begin position="343"/>
        <end position="386"/>
    </location>
</feature>
<evidence type="ECO:0000256" key="10">
    <source>
        <dbReference type="ARBA" id="ARBA00022840"/>
    </source>
</evidence>
<evidence type="ECO:0000256" key="6">
    <source>
        <dbReference type="ARBA" id="ARBA00022679"/>
    </source>
</evidence>
<dbReference type="InterPro" id="IPR036890">
    <property type="entry name" value="HATPase_C_sf"/>
</dbReference>
<dbReference type="Pfam" id="PF01627">
    <property type="entry name" value="Hpt"/>
    <property type="match status" value="1"/>
</dbReference>
<keyword evidence="9" id="KW-0418">Kinase</keyword>
<dbReference type="Gene3D" id="3.30.450.20">
    <property type="entry name" value="PAS domain"/>
    <property type="match status" value="5"/>
</dbReference>
<dbReference type="InterPro" id="IPR036641">
    <property type="entry name" value="HPT_dom_sf"/>
</dbReference>
<dbReference type="Gene3D" id="1.10.287.130">
    <property type="match status" value="1"/>
</dbReference>
<dbReference type="InterPro" id="IPR011006">
    <property type="entry name" value="CheY-like_superfamily"/>
</dbReference>
<evidence type="ECO:0000256" key="7">
    <source>
        <dbReference type="ARBA" id="ARBA00022692"/>
    </source>
</evidence>
<dbReference type="InterPro" id="IPR013655">
    <property type="entry name" value="PAS_fold_3"/>
</dbReference>
<evidence type="ECO:0000313" key="23">
    <source>
        <dbReference type="Proteomes" id="UP000295717"/>
    </source>
</evidence>
<name>A0A4R3N0X2_9GAMM</name>
<evidence type="ECO:0000256" key="2">
    <source>
        <dbReference type="ARBA" id="ARBA00004651"/>
    </source>
</evidence>
<dbReference type="OrthoDB" id="5563233at2"/>
<evidence type="ECO:0000256" key="4">
    <source>
        <dbReference type="ARBA" id="ARBA00022475"/>
    </source>
</evidence>
<feature type="domain" description="Histidine kinase" evidence="17">
    <location>
        <begin position="931"/>
        <end position="1154"/>
    </location>
</feature>
<dbReference type="InterPro" id="IPR001610">
    <property type="entry name" value="PAC"/>
</dbReference>
<dbReference type="Pfam" id="PF13185">
    <property type="entry name" value="GAF_2"/>
    <property type="match status" value="1"/>
</dbReference>
<keyword evidence="11" id="KW-1133">Transmembrane helix</keyword>
<sequence length="1430" mass="158915">MASSEDSDLTDPDSRQAKIHARARAVLSRGDFDWAEKNLIEGEVDFAELIENLRIYHAELELQNAELRATQVSAERLATRYSSLFYGIPLAILIVDRNGLILDANQEAARLFGLRNHHLRSHYLPRLVARAADGCLNEALRLAAMSGTAHTRLDFLTASGEGFAGEMHVARLPAEDEGDSQLICAIMDLSEGLRQEADIRAAYARLRESETRYRILADHSADWDFWMTPDGRYGYVSPVCESICGHGPDAFLADPELMDRLIHPEDLPRWQAHRSLDQDAGGAECATQGFTLELRLCRADGEVRWIEHQCRAIRDADGTDLGWRGVNRDISDRKAQQRALQEREEIYSAIVNQTTEGIVLIDAETRRFIEFNDAACQGLGYTREEFARLTLERIQGVWGADRVAEQTRTLIEQGGGVFEVIHCTKAGEIRHMRVANRVLEIRNRRYFAAIWYDITEQRQTERIFQETMLFLRESQSIARLGGWKANPVTGALMWTEAIYHLLGHPLDQPPDTLEEGLKYYAPEYLPLIRRKLQESWEANTPFTIECEIIPASGRRFWAELRCVGRVEDAGESYLTGTFQDISERRAAEAALRESEARYRAMVESQDDAVCRWLPDSTLTFVNSAYRALFAASGENLIGRRWFDFIPEAEREAVIASYRKLAAQPQTLRYDHPSTARDGTIRWLQWVDVPLLDAQGQCVEFQSVGRDVTESKRIAAELEQHRDRLEELVAARTADLETANRQLLISDLRLKAMFEMSQQADTMDEGALLQRGIDEAVRLTGSEIGYLHFVNDDQDSLQFSTWSSGTLSQCSAVHDNHYPISAAGVWADAARLRRPVVHNDYQGLSVRRHYPAGHVHLIRHLGAPVVEGDQIRALIGVGNKPTPYDASDEHELQLIADDLWRIVMRRRAEAALAAAKAAAEQANRAKSTFLANMSHEIRTPMNAILGLTYLLQQKESDPGRRERLGKIADASQHLLQLINDILDIAKIEEQKLVLEEIDLDLPALLRGVCTLIGERVQEKGLELVVDLDPALKAGPGLRGDPTRLTQILLNFLGNAIKFTEQGMIRLQVRLEEDGAVQQRFRFEIRDTGVGIAPEHLNRLFQSFEQADSSITRRYGGTGLGLAINRQLIALMGGEVGVESRLGAGSTFWFTLCLGKSAAPAPGQVFADTAQPAPAAFESNAERVLSQRYCGARVLLAEDDVINQEVSKGLLDAVGLVVDIANDGLEALALARNHDYDLILMDMQMPGMDGLAATRAIRALSDHDRVPILAMTANAFGEDRDRCLAAGMNDFISKPVDPQALYGILLGWLSQAPAVAAAGGIPTPDLDLDQGRHLFRNDAVYARILGHFTEVHGLAGREMAERMAAGDRSGAAALAHRLKGAASSLALTEIARIATAINQSITEGRAPNPAPEVLQKALDRAALAISRLTKKS</sequence>
<comment type="catalytic activity">
    <reaction evidence="1">
        <text>ATP + protein L-histidine = ADP + protein N-phospho-L-histidine.</text>
        <dbReference type="EC" id="2.7.13.3"/>
    </reaction>
</comment>
<dbReference type="GO" id="GO:0005886">
    <property type="term" value="C:plasma membrane"/>
    <property type="evidence" value="ECO:0007669"/>
    <property type="project" value="UniProtKB-SubCell"/>
</dbReference>
<keyword evidence="16" id="KW-0175">Coiled coil</keyword>
<feature type="domain" description="PAC" evidence="20">
    <location>
        <begin position="542"/>
        <end position="593"/>
    </location>
</feature>
<dbReference type="Gene3D" id="3.30.450.40">
    <property type="match status" value="1"/>
</dbReference>
<feature type="domain" description="PAC" evidence="20">
    <location>
        <begin position="290"/>
        <end position="342"/>
    </location>
</feature>
<dbReference type="InterPro" id="IPR008207">
    <property type="entry name" value="Sig_transdc_His_kin_Hpt_dom"/>
</dbReference>
<dbReference type="SUPFAM" id="SSF55785">
    <property type="entry name" value="PYP-like sensor domain (PAS domain)"/>
    <property type="match status" value="5"/>
</dbReference>
<dbReference type="EC" id="2.7.13.3" evidence="3"/>
<reference evidence="22 23" key="1">
    <citation type="submission" date="2019-03" db="EMBL/GenBank/DDBJ databases">
        <title>Genomic Encyclopedia of Type Strains, Phase IV (KMG-IV): sequencing the most valuable type-strain genomes for metagenomic binning, comparative biology and taxonomic classification.</title>
        <authorList>
            <person name="Goeker M."/>
        </authorList>
    </citation>
    <scope>NUCLEOTIDE SEQUENCE [LARGE SCALE GENOMIC DNA]</scope>
    <source>
        <strain evidence="22 23">DSM 13587</strain>
    </source>
</reference>
<dbReference type="FunFam" id="3.30.565.10:FF:000010">
    <property type="entry name" value="Sensor histidine kinase RcsC"/>
    <property type="match status" value="1"/>
</dbReference>
<evidence type="ECO:0000256" key="11">
    <source>
        <dbReference type="ARBA" id="ARBA00022989"/>
    </source>
</evidence>
<evidence type="ECO:0000259" key="18">
    <source>
        <dbReference type="PROSITE" id="PS50110"/>
    </source>
</evidence>
<dbReference type="SUPFAM" id="SSF55781">
    <property type="entry name" value="GAF domain-like"/>
    <property type="match status" value="1"/>
</dbReference>
<dbReference type="PROSITE" id="PS50112">
    <property type="entry name" value="PAS"/>
    <property type="match status" value="3"/>
</dbReference>
<dbReference type="GO" id="GO:0005524">
    <property type="term" value="F:ATP binding"/>
    <property type="evidence" value="ECO:0007669"/>
    <property type="project" value="UniProtKB-KW"/>
</dbReference>
<evidence type="ECO:0000256" key="1">
    <source>
        <dbReference type="ARBA" id="ARBA00000085"/>
    </source>
</evidence>
<keyword evidence="12" id="KW-0902">Two-component regulatory system</keyword>
<dbReference type="SMART" id="SM00065">
    <property type="entry name" value="GAF"/>
    <property type="match status" value="1"/>
</dbReference>
<evidence type="ECO:0000256" key="3">
    <source>
        <dbReference type="ARBA" id="ARBA00012438"/>
    </source>
</evidence>
<feature type="coiled-coil region" evidence="16">
    <location>
        <begin position="50"/>
        <end position="77"/>
    </location>
</feature>
<dbReference type="Pfam" id="PF00512">
    <property type="entry name" value="HisKA"/>
    <property type="match status" value="1"/>
</dbReference>
<keyword evidence="4" id="KW-1003">Cell membrane</keyword>
<dbReference type="GO" id="GO:0000155">
    <property type="term" value="F:phosphorelay sensor kinase activity"/>
    <property type="evidence" value="ECO:0007669"/>
    <property type="project" value="InterPro"/>
</dbReference>
<dbReference type="PROSITE" id="PS50894">
    <property type="entry name" value="HPT"/>
    <property type="match status" value="1"/>
</dbReference>
<dbReference type="InterPro" id="IPR000014">
    <property type="entry name" value="PAS"/>
</dbReference>